<name>A0AAU9T4W2_THLAR</name>
<reference evidence="5 6" key="1">
    <citation type="submission" date="2022-03" db="EMBL/GenBank/DDBJ databases">
        <authorList>
            <person name="Nunn A."/>
            <person name="Chopra R."/>
            <person name="Nunn A."/>
            <person name="Contreras Garrido A."/>
        </authorList>
    </citation>
    <scope>NUCLEOTIDE SEQUENCE [LARGE SCALE GENOMIC DNA]</scope>
</reference>
<dbReference type="GO" id="GO:0008234">
    <property type="term" value="F:cysteine-type peptidase activity"/>
    <property type="evidence" value="ECO:0007669"/>
    <property type="project" value="InterPro"/>
</dbReference>
<feature type="region of interest" description="Disordered" evidence="3">
    <location>
        <begin position="120"/>
        <end position="146"/>
    </location>
</feature>
<dbReference type="Proteomes" id="UP000836841">
    <property type="component" value="Chromosome 7"/>
</dbReference>
<gene>
    <name evidence="5" type="ORF">TAV2_LOCUS25926</name>
</gene>
<evidence type="ECO:0000259" key="4">
    <source>
        <dbReference type="Pfam" id="PF02902"/>
    </source>
</evidence>
<feature type="region of interest" description="Disordered" evidence="3">
    <location>
        <begin position="14"/>
        <end position="108"/>
    </location>
</feature>
<dbReference type="Pfam" id="PF02902">
    <property type="entry name" value="Peptidase_C48"/>
    <property type="match status" value="1"/>
</dbReference>
<keyword evidence="2" id="KW-0378">Hydrolase</keyword>
<evidence type="ECO:0000313" key="5">
    <source>
        <dbReference type="EMBL" id="CAH2079322.1"/>
    </source>
</evidence>
<protein>
    <recommendedName>
        <fullName evidence="4">Ubiquitin-like protease family profile domain-containing protein</fullName>
    </recommendedName>
</protein>
<dbReference type="InterPro" id="IPR003653">
    <property type="entry name" value="Peptidase_C48_C"/>
</dbReference>
<feature type="compositionally biased region" description="Basic and acidic residues" evidence="3">
    <location>
        <begin position="69"/>
        <end position="94"/>
    </location>
</feature>
<feature type="compositionally biased region" description="Basic and acidic residues" evidence="3">
    <location>
        <begin position="47"/>
        <end position="60"/>
    </location>
</feature>
<evidence type="ECO:0000256" key="1">
    <source>
        <dbReference type="ARBA" id="ARBA00022670"/>
    </source>
</evidence>
<organism evidence="5 6">
    <name type="scientific">Thlaspi arvense</name>
    <name type="common">Field penny-cress</name>
    <dbReference type="NCBI Taxonomy" id="13288"/>
    <lineage>
        <taxon>Eukaryota</taxon>
        <taxon>Viridiplantae</taxon>
        <taxon>Streptophyta</taxon>
        <taxon>Embryophyta</taxon>
        <taxon>Tracheophyta</taxon>
        <taxon>Spermatophyta</taxon>
        <taxon>Magnoliopsida</taxon>
        <taxon>eudicotyledons</taxon>
        <taxon>Gunneridae</taxon>
        <taxon>Pentapetalae</taxon>
        <taxon>rosids</taxon>
        <taxon>malvids</taxon>
        <taxon>Brassicales</taxon>
        <taxon>Brassicaceae</taxon>
        <taxon>Thlaspideae</taxon>
        <taxon>Thlaspi</taxon>
    </lineage>
</organism>
<evidence type="ECO:0000256" key="2">
    <source>
        <dbReference type="ARBA" id="ARBA00022801"/>
    </source>
</evidence>
<sequence length="327" mass="36849">SLTTRYDESFEKLKAHIKKQPPAASTDPSPSTCKLVARSSQPKKKPVKLEPVKRPLREASHSVSVESLSFDHSKDSERQAYESRSRGDKTDDHTTSASLASETNENNVETMEKNIQETIHINAGQKSDEDHIQTSKESESGKSNAQLLSPIVSTPSPSSPIFDETDKLLDVLKDSIPSFDLGLSQPLRNNNSMKETCLKLMSTILPLCFLMFAYGHHWVVVLHDLHLRQIVVYESMEYRHCPLSFQTEFQSLTIVLPYLIRQAAANNLMETIKLTLFVLAADADILSLLFIELHADNRIHNTATITDSQIQQARVNYILSTYEIYAY</sequence>
<dbReference type="EMBL" id="OU466863">
    <property type="protein sequence ID" value="CAH2079322.1"/>
    <property type="molecule type" value="Genomic_DNA"/>
</dbReference>
<feature type="domain" description="Ubiquitin-like protease family profile" evidence="4">
    <location>
        <begin position="214"/>
        <end position="325"/>
    </location>
</feature>
<feature type="compositionally biased region" description="Basic and acidic residues" evidence="3">
    <location>
        <begin position="126"/>
        <end position="140"/>
    </location>
</feature>
<dbReference type="GO" id="GO:0006508">
    <property type="term" value="P:proteolysis"/>
    <property type="evidence" value="ECO:0007669"/>
    <property type="project" value="UniProtKB-KW"/>
</dbReference>
<keyword evidence="1" id="KW-0645">Protease</keyword>
<feature type="compositionally biased region" description="Low complexity" evidence="3">
    <location>
        <begin position="21"/>
        <end position="32"/>
    </location>
</feature>
<evidence type="ECO:0000313" key="6">
    <source>
        <dbReference type="Proteomes" id="UP000836841"/>
    </source>
</evidence>
<proteinExistence type="predicted"/>
<dbReference type="AlphaFoldDB" id="A0AAU9T4W2"/>
<feature type="compositionally biased region" description="Polar residues" evidence="3">
    <location>
        <begin position="95"/>
        <end position="108"/>
    </location>
</feature>
<keyword evidence="6" id="KW-1185">Reference proteome</keyword>
<feature type="non-terminal residue" evidence="5">
    <location>
        <position position="327"/>
    </location>
</feature>
<accession>A0AAU9T4W2</accession>
<feature type="non-terminal residue" evidence="5">
    <location>
        <position position="1"/>
    </location>
</feature>
<evidence type="ECO:0000256" key="3">
    <source>
        <dbReference type="SAM" id="MobiDB-lite"/>
    </source>
</evidence>